<evidence type="ECO:0000313" key="4">
    <source>
        <dbReference type="Proteomes" id="UP001230035"/>
    </source>
</evidence>
<reference evidence="3 4" key="1">
    <citation type="submission" date="2023-05" db="EMBL/GenBank/DDBJ databases">
        <title>Flavobacterium sedimenti sp. nov., isolated from the sediment.</title>
        <authorList>
            <person name="Wu N."/>
        </authorList>
    </citation>
    <scope>NUCLEOTIDE SEQUENCE [LARGE SCALE GENOMIC DNA]</scope>
    <source>
        <strain evidence="3 4">YZ-48</strain>
    </source>
</reference>
<gene>
    <name evidence="3" type="ORF">QHT84_10790</name>
</gene>
<sequence>MKKLLLCIILTMGYCSEFKAQNWTFHKSLPTDVIPKDIDSNNAGTMFMLTQDQRIFYKPLSSGTWTEIPTYNSGVMNANCISVHKSQNFLVYGDSYAGGLVYTSNLGWNWNREWFITGDNTGLHEDIMALSNERNNNFFGGGFFIEGSTVYPIITRYGTDASEMYFLDPTNDENSTPEGLYYTSNLKLLIGTEGNGIWITQNNGDSFQQTNYFENKITDFAETNTGRVYALGKETLTNTSLLLYSDDYINWTPTALPNTTEDFTTIYYENATNSLWAGSKSGIYKLSLANSDNVWASNSLNNQNPIMVEIIGDNNGGLYSFSTDKGAQKMNSTASAWNNINNGLHGLVAYHAIGQNNSMVAANRSSNNVSVANTFTSPWTKTSLRADQQAVNGLYTLPNGKIFASLGKSLKKSIDNGQTYSDITPSNFNNGVIDVFRTGEAGSLFAVGRNNRMRVYWSQNEGQNWSVLNTFTSNDPGAYVRDVSQDANGVIFVIVESTDSFFGQFKVYYSTDQGVTWSSRTMVNSNLNGFNNLLSKNDRTFVVIGGKYFKFNFATATNTFVQVLPPSGFQFISVLSVDNNYNYYCILNSNVYKSTNEGQSWTNMGTPGVTRHPYVQDNDNSSKVVLFDNQNNAYIKINNALDPTESGYYKLNQTLDINDADLDNLISIYPNPAQNLININTNNIIKEIAIYDLLGKRVSATPITENTIDVSQLSKGIYIVEVTGDNDAVFSTKFIKE</sequence>
<dbReference type="SUPFAM" id="SSF50939">
    <property type="entry name" value="Sialidases"/>
    <property type="match status" value="1"/>
</dbReference>
<dbReference type="InterPro" id="IPR015943">
    <property type="entry name" value="WD40/YVTN_repeat-like_dom_sf"/>
</dbReference>
<proteinExistence type="predicted"/>
<feature type="domain" description="Secretion system C-terminal sorting" evidence="2">
    <location>
        <begin position="668"/>
        <end position="735"/>
    </location>
</feature>
<dbReference type="InterPro" id="IPR026444">
    <property type="entry name" value="Secre_tail"/>
</dbReference>
<organism evidence="3 4">
    <name type="scientific">Flavobacterium sedimenticola</name>
    <dbReference type="NCBI Taxonomy" id="3043286"/>
    <lineage>
        <taxon>Bacteria</taxon>
        <taxon>Pseudomonadati</taxon>
        <taxon>Bacteroidota</taxon>
        <taxon>Flavobacteriia</taxon>
        <taxon>Flavobacteriales</taxon>
        <taxon>Flavobacteriaceae</taxon>
        <taxon>Flavobacterium</taxon>
    </lineage>
</organism>
<keyword evidence="1" id="KW-0732">Signal</keyword>
<dbReference type="CDD" id="cd15482">
    <property type="entry name" value="Sialidase_non-viral"/>
    <property type="match status" value="1"/>
</dbReference>
<evidence type="ECO:0000313" key="3">
    <source>
        <dbReference type="EMBL" id="MDI9257899.1"/>
    </source>
</evidence>
<protein>
    <submittedName>
        <fullName evidence="3">T9SS type A sorting domain-containing protein</fullName>
    </submittedName>
</protein>
<accession>A0ABT6XTG6</accession>
<keyword evidence="4" id="KW-1185">Reference proteome</keyword>
<dbReference type="Pfam" id="PF18962">
    <property type="entry name" value="Por_Secre_tail"/>
    <property type="match status" value="1"/>
</dbReference>
<dbReference type="RefSeq" id="WP_283239576.1">
    <property type="nucleotide sequence ID" value="NZ_JASGBP010000007.1"/>
</dbReference>
<dbReference type="Gene3D" id="2.130.10.10">
    <property type="entry name" value="YVTN repeat-like/Quinoprotein amine dehydrogenase"/>
    <property type="match status" value="1"/>
</dbReference>
<comment type="caution">
    <text evidence="3">The sequence shown here is derived from an EMBL/GenBank/DDBJ whole genome shotgun (WGS) entry which is preliminary data.</text>
</comment>
<evidence type="ECO:0000259" key="2">
    <source>
        <dbReference type="Pfam" id="PF18962"/>
    </source>
</evidence>
<dbReference type="NCBIfam" id="TIGR04183">
    <property type="entry name" value="Por_Secre_tail"/>
    <property type="match status" value="1"/>
</dbReference>
<dbReference type="InterPro" id="IPR036278">
    <property type="entry name" value="Sialidase_sf"/>
</dbReference>
<dbReference type="Proteomes" id="UP001230035">
    <property type="component" value="Unassembled WGS sequence"/>
</dbReference>
<dbReference type="EMBL" id="JASGBP010000007">
    <property type="protein sequence ID" value="MDI9257899.1"/>
    <property type="molecule type" value="Genomic_DNA"/>
</dbReference>
<name>A0ABT6XTG6_9FLAO</name>
<evidence type="ECO:0000256" key="1">
    <source>
        <dbReference type="ARBA" id="ARBA00022729"/>
    </source>
</evidence>